<evidence type="ECO:0000313" key="1">
    <source>
        <dbReference type="EMBL" id="KAI3749755.1"/>
    </source>
</evidence>
<protein>
    <submittedName>
        <fullName evidence="1">Uncharacterized protein</fullName>
    </submittedName>
</protein>
<evidence type="ECO:0000313" key="2">
    <source>
        <dbReference type="Proteomes" id="UP001055811"/>
    </source>
</evidence>
<comment type="caution">
    <text evidence="1">The sequence shown here is derived from an EMBL/GenBank/DDBJ whole genome shotgun (WGS) entry which is preliminary data.</text>
</comment>
<accession>A0ACB9DTK2</accession>
<organism evidence="1 2">
    <name type="scientific">Cichorium intybus</name>
    <name type="common">Chicory</name>
    <dbReference type="NCBI Taxonomy" id="13427"/>
    <lineage>
        <taxon>Eukaryota</taxon>
        <taxon>Viridiplantae</taxon>
        <taxon>Streptophyta</taxon>
        <taxon>Embryophyta</taxon>
        <taxon>Tracheophyta</taxon>
        <taxon>Spermatophyta</taxon>
        <taxon>Magnoliopsida</taxon>
        <taxon>eudicotyledons</taxon>
        <taxon>Gunneridae</taxon>
        <taxon>Pentapetalae</taxon>
        <taxon>asterids</taxon>
        <taxon>campanulids</taxon>
        <taxon>Asterales</taxon>
        <taxon>Asteraceae</taxon>
        <taxon>Cichorioideae</taxon>
        <taxon>Cichorieae</taxon>
        <taxon>Cichoriinae</taxon>
        <taxon>Cichorium</taxon>
    </lineage>
</organism>
<proteinExistence type="predicted"/>
<keyword evidence="2" id="KW-1185">Reference proteome</keyword>
<gene>
    <name evidence="1" type="ORF">L2E82_20371</name>
</gene>
<name>A0ACB9DTK2_CICIN</name>
<reference evidence="2" key="1">
    <citation type="journal article" date="2022" name="Mol. Ecol. Resour.">
        <title>The genomes of chicory, endive, great burdock and yacon provide insights into Asteraceae palaeo-polyploidization history and plant inulin production.</title>
        <authorList>
            <person name="Fan W."/>
            <person name="Wang S."/>
            <person name="Wang H."/>
            <person name="Wang A."/>
            <person name="Jiang F."/>
            <person name="Liu H."/>
            <person name="Zhao H."/>
            <person name="Xu D."/>
            <person name="Zhang Y."/>
        </authorList>
    </citation>
    <scope>NUCLEOTIDE SEQUENCE [LARGE SCALE GENOMIC DNA]</scope>
    <source>
        <strain evidence="2">cv. Punajuju</strain>
    </source>
</reference>
<reference evidence="1 2" key="2">
    <citation type="journal article" date="2022" name="Mol. Ecol. Resour.">
        <title>The genomes of chicory, endive, great burdock and yacon provide insights into Asteraceae paleo-polyploidization history and plant inulin production.</title>
        <authorList>
            <person name="Fan W."/>
            <person name="Wang S."/>
            <person name="Wang H."/>
            <person name="Wang A."/>
            <person name="Jiang F."/>
            <person name="Liu H."/>
            <person name="Zhao H."/>
            <person name="Xu D."/>
            <person name="Zhang Y."/>
        </authorList>
    </citation>
    <scope>NUCLEOTIDE SEQUENCE [LARGE SCALE GENOMIC DNA]</scope>
    <source>
        <strain evidence="2">cv. Punajuju</strain>
        <tissue evidence="1">Leaves</tissue>
    </source>
</reference>
<sequence length="125" mass="14365">MAAADEVDWDNVAGKTSRGQEGGGRDVNIDDDDQRRKDLLRFRIDAICWNSLSPFIIVYSFDNKGHCLQHSLSMFYRFIDSSPTLEEIENQELEEEGECLFCLLMNGGMYKEVFINWEICIAEGQ</sequence>
<dbReference type="EMBL" id="CM042012">
    <property type="protein sequence ID" value="KAI3749755.1"/>
    <property type="molecule type" value="Genomic_DNA"/>
</dbReference>
<dbReference type="Proteomes" id="UP001055811">
    <property type="component" value="Linkage Group LG04"/>
</dbReference>